<evidence type="ECO:0000313" key="2">
    <source>
        <dbReference type="EMBL" id="KAJ4400304.1"/>
    </source>
</evidence>
<keyword evidence="1" id="KW-1133">Transmembrane helix</keyword>
<dbReference type="EMBL" id="JAPEVA010000091">
    <property type="protein sequence ID" value="KAJ4400304.1"/>
    <property type="molecule type" value="Genomic_DNA"/>
</dbReference>
<protein>
    <submittedName>
        <fullName evidence="2">Uncharacterized protein</fullName>
    </submittedName>
</protein>
<feature type="transmembrane region" description="Helical" evidence="1">
    <location>
        <begin position="48"/>
        <end position="74"/>
    </location>
</feature>
<keyword evidence="1" id="KW-0472">Membrane</keyword>
<keyword evidence="1" id="KW-0812">Transmembrane</keyword>
<evidence type="ECO:0000256" key="1">
    <source>
        <dbReference type="SAM" id="Phobius"/>
    </source>
</evidence>
<accession>A0A9W8ZAB1</accession>
<dbReference type="Proteomes" id="UP001140510">
    <property type="component" value="Unassembled WGS sequence"/>
</dbReference>
<proteinExistence type="predicted"/>
<organism evidence="2 3">
    <name type="scientific">Didymella pomorum</name>
    <dbReference type="NCBI Taxonomy" id="749634"/>
    <lineage>
        <taxon>Eukaryota</taxon>
        <taxon>Fungi</taxon>
        <taxon>Dikarya</taxon>
        <taxon>Ascomycota</taxon>
        <taxon>Pezizomycotina</taxon>
        <taxon>Dothideomycetes</taxon>
        <taxon>Pleosporomycetidae</taxon>
        <taxon>Pleosporales</taxon>
        <taxon>Pleosporineae</taxon>
        <taxon>Didymellaceae</taxon>
        <taxon>Didymella</taxon>
    </lineage>
</organism>
<dbReference type="AlphaFoldDB" id="A0A9W8ZAB1"/>
<evidence type="ECO:0000313" key="3">
    <source>
        <dbReference type="Proteomes" id="UP001140510"/>
    </source>
</evidence>
<dbReference type="OrthoDB" id="3776352at2759"/>
<name>A0A9W8ZAB1_9PLEO</name>
<reference evidence="2" key="1">
    <citation type="submission" date="2022-10" db="EMBL/GenBank/DDBJ databases">
        <title>Tapping the CABI collections for fungal endophytes: first genome assemblies for Collariella, Neodidymelliopsis, Ascochyta clinopodiicola, Didymella pomorum, Didymosphaeria variabile, Neocosmospora piperis and Neocucurbitaria cava.</title>
        <authorList>
            <person name="Hill R."/>
        </authorList>
    </citation>
    <scope>NUCLEOTIDE SEQUENCE</scope>
    <source>
        <strain evidence="2">IMI 355091</strain>
    </source>
</reference>
<comment type="caution">
    <text evidence="2">The sequence shown here is derived from an EMBL/GenBank/DDBJ whole genome shotgun (WGS) entry which is preliminary data.</text>
</comment>
<sequence length="105" mass="12352">MISIAQTPNKMANFSKVVIYKAHRVDPARAAKAARVIRSIRGRYRAQAFLFLAYHFFLSSPLHLDVFVIFFILVSNFMNRKEAFPIQMLIEGVRFLLDERRFIMR</sequence>
<keyword evidence="3" id="KW-1185">Reference proteome</keyword>
<gene>
    <name evidence="2" type="ORF">N0V91_008763</name>
</gene>